<dbReference type="SUPFAM" id="SSF160240">
    <property type="entry name" value="Cation efflux protein cytoplasmic domain-like"/>
    <property type="match status" value="1"/>
</dbReference>
<feature type="compositionally biased region" description="Basic and acidic residues" evidence="6">
    <location>
        <begin position="479"/>
        <end position="493"/>
    </location>
</feature>
<dbReference type="InterPro" id="IPR027470">
    <property type="entry name" value="Cation_efflux_CTD"/>
</dbReference>
<keyword evidence="2" id="KW-0813">Transport</keyword>
<feature type="transmembrane region" description="Helical" evidence="7">
    <location>
        <begin position="279"/>
        <end position="302"/>
    </location>
</feature>
<dbReference type="InterPro" id="IPR036837">
    <property type="entry name" value="Cation_efflux_CTD_sf"/>
</dbReference>
<dbReference type="PANTHER" id="PTHR43840:SF12">
    <property type="entry name" value="CATION DIFFUSION FACILITATOR 1 (AFU_ORTHOLOGUE AFUA_1G14440)"/>
    <property type="match status" value="1"/>
</dbReference>
<feature type="transmembrane region" description="Helical" evidence="7">
    <location>
        <begin position="211"/>
        <end position="228"/>
    </location>
</feature>
<dbReference type="GO" id="GO:0008324">
    <property type="term" value="F:monoatomic cation transmembrane transporter activity"/>
    <property type="evidence" value="ECO:0007669"/>
    <property type="project" value="InterPro"/>
</dbReference>
<feature type="compositionally biased region" description="Polar residues" evidence="6">
    <location>
        <begin position="32"/>
        <end position="41"/>
    </location>
</feature>
<name>A0A2H1GZJ1_ZYMTR</name>
<reference evidence="11" key="1">
    <citation type="submission" date="2017-05" db="EMBL/GenBank/DDBJ databases">
        <authorList>
            <person name="Song R."/>
            <person name="Chenine A.L."/>
            <person name="Ruprecht R.M."/>
        </authorList>
    </citation>
    <scope>NUCLEOTIDE SEQUENCE [LARGE SCALE GENOMIC DNA]</scope>
</reference>
<evidence type="ECO:0000313" key="11">
    <source>
        <dbReference type="Proteomes" id="UP000245764"/>
    </source>
</evidence>
<comment type="subcellular location">
    <subcellularLocation>
        <location evidence="1">Membrane</location>
        <topology evidence="1">Multi-pass membrane protein</topology>
    </subcellularLocation>
</comment>
<dbReference type="InterPro" id="IPR050291">
    <property type="entry name" value="CDF_Transporter"/>
</dbReference>
<evidence type="ECO:0000259" key="9">
    <source>
        <dbReference type="Pfam" id="PF16916"/>
    </source>
</evidence>
<evidence type="ECO:0000256" key="3">
    <source>
        <dbReference type="ARBA" id="ARBA00022692"/>
    </source>
</evidence>
<gene>
    <name evidence="10" type="ORF">ZT1E4_G9740</name>
</gene>
<evidence type="ECO:0000259" key="8">
    <source>
        <dbReference type="Pfam" id="PF01545"/>
    </source>
</evidence>
<feature type="domain" description="Cation efflux protein cytoplasmic" evidence="9">
    <location>
        <begin position="385"/>
        <end position="450"/>
    </location>
</feature>
<feature type="transmembrane region" description="Helical" evidence="7">
    <location>
        <begin position="340"/>
        <end position="359"/>
    </location>
</feature>
<dbReference type="Pfam" id="PF01545">
    <property type="entry name" value="Cation_efflux"/>
    <property type="match status" value="1"/>
</dbReference>
<feature type="transmembrane region" description="Helical" evidence="7">
    <location>
        <begin position="182"/>
        <end position="205"/>
    </location>
</feature>
<dbReference type="Pfam" id="PF16916">
    <property type="entry name" value="ZT_dimer"/>
    <property type="match status" value="1"/>
</dbReference>
<dbReference type="Gene3D" id="3.30.70.1350">
    <property type="entry name" value="Cation efflux protein, cytoplasmic domain"/>
    <property type="match status" value="1"/>
</dbReference>
<dbReference type="InterPro" id="IPR027469">
    <property type="entry name" value="Cation_efflux_TMD_sf"/>
</dbReference>
<keyword evidence="3 7" id="KW-0812">Transmembrane</keyword>
<evidence type="ECO:0000256" key="6">
    <source>
        <dbReference type="SAM" id="MobiDB-lite"/>
    </source>
</evidence>
<proteinExistence type="predicted"/>
<protein>
    <submittedName>
        <fullName evidence="10">Uncharacterized protein</fullName>
    </submittedName>
</protein>
<feature type="region of interest" description="Disordered" evidence="6">
    <location>
        <begin position="471"/>
        <end position="504"/>
    </location>
</feature>
<dbReference type="FunFam" id="3.30.70.1350:FF:000003">
    <property type="entry name" value="Cation diffusion facilitator 1"/>
    <property type="match status" value="1"/>
</dbReference>
<evidence type="ECO:0000256" key="7">
    <source>
        <dbReference type="SAM" id="Phobius"/>
    </source>
</evidence>
<dbReference type="InterPro" id="IPR058533">
    <property type="entry name" value="Cation_efflux_TM"/>
</dbReference>
<sequence length="504" mass="56854">MSQRDPDLHNAISLRPMPFQHTYAADHHRSSSRIQTPEPAQSSSSPTKPGASSAVEPLPAVSGAHERPAYHRNSSDSDRDDVERQNSLPGYEATNDPFKLRESIKNIEDEKKARANTKAKRVCQPISSGQEKVKSHKIIKFYENQNDKIERLLKPVDDHVREAKEQEGADALQFKIAVNGSFAANIILAILQIYGAAASGSLSLFTTMADAIFDPLSNLTLILCHRAVNRVDARRFPSGKARLETAGNIAFCFLMTAVSLVLIVMSIRELTDKNHDVKFHYPSVIAVGIAFCTKLALFLYCFSLRNKYSQVRILWEDHRNDLLINGFGLMTSVLGSRVKWWIDPMGAIILSVLISYLWLRTAYAEFQLLIGVSASTSFLQHVTYISMTHDPRITSLDTVRAWHSGPRIIIEVDVVMDKELTLGETHDVAEDLQMKLESLPDVERAYVHVDYETEHSPEHFLKKELSIASDAQSLRRRSREQQQMRERELRRLEGLPAREQARGA</sequence>
<keyword evidence="4 7" id="KW-1133">Transmembrane helix</keyword>
<dbReference type="GO" id="GO:0098771">
    <property type="term" value="P:inorganic ion homeostasis"/>
    <property type="evidence" value="ECO:0007669"/>
    <property type="project" value="UniProtKB-ARBA"/>
</dbReference>
<dbReference type="AlphaFoldDB" id="A0A2H1GZJ1"/>
<dbReference type="NCBIfam" id="TIGR01297">
    <property type="entry name" value="CDF"/>
    <property type="match status" value="1"/>
</dbReference>
<feature type="domain" description="Cation efflux protein transmembrane" evidence="8">
    <location>
        <begin position="181"/>
        <end position="369"/>
    </location>
</feature>
<dbReference type="InterPro" id="IPR002524">
    <property type="entry name" value="Cation_efflux"/>
</dbReference>
<dbReference type="Proteomes" id="UP000245764">
    <property type="component" value="Chromosome 10"/>
</dbReference>
<accession>A0A2H1GZJ1</accession>
<keyword evidence="5 7" id="KW-0472">Membrane</keyword>
<dbReference type="GO" id="GO:0030003">
    <property type="term" value="P:intracellular monoatomic cation homeostasis"/>
    <property type="evidence" value="ECO:0007669"/>
    <property type="project" value="UniProtKB-ARBA"/>
</dbReference>
<evidence type="ECO:0000256" key="5">
    <source>
        <dbReference type="ARBA" id="ARBA00023136"/>
    </source>
</evidence>
<evidence type="ECO:0000256" key="4">
    <source>
        <dbReference type="ARBA" id="ARBA00022989"/>
    </source>
</evidence>
<feature type="compositionally biased region" description="Low complexity" evidence="6">
    <location>
        <begin position="42"/>
        <end position="54"/>
    </location>
</feature>
<evidence type="ECO:0000256" key="1">
    <source>
        <dbReference type="ARBA" id="ARBA00004141"/>
    </source>
</evidence>
<evidence type="ECO:0000256" key="2">
    <source>
        <dbReference type="ARBA" id="ARBA00022448"/>
    </source>
</evidence>
<dbReference type="PANTHER" id="PTHR43840">
    <property type="entry name" value="MITOCHONDRIAL METAL TRANSPORTER 1-RELATED"/>
    <property type="match status" value="1"/>
</dbReference>
<feature type="region of interest" description="Disordered" evidence="6">
    <location>
        <begin position="1"/>
        <end position="99"/>
    </location>
</feature>
<feature type="transmembrane region" description="Helical" evidence="7">
    <location>
        <begin position="249"/>
        <end position="267"/>
    </location>
</feature>
<dbReference type="GO" id="GO:0016020">
    <property type="term" value="C:membrane"/>
    <property type="evidence" value="ECO:0007669"/>
    <property type="project" value="UniProtKB-SubCell"/>
</dbReference>
<dbReference type="FunFam" id="1.20.1510.10:FF:000005">
    <property type="entry name" value="Putative Cation diffusion facilitator 1"/>
    <property type="match status" value="1"/>
</dbReference>
<organism evidence="10 11">
    <name type="scientific">Zymoseptoria tritici ST99CH_1E4</name>
    <dbReference type="NCBI Taxonomy" id="1276532"/>
    <lineage>
        <taxon>Eukaryota</taxon>
        <taxon>Fungi</taxon>
        <taxon>Dikarya</taxon>
        <taxon>Ascomycota</taxon>
        <taxon>Pezizomycotina</taxon>
        <taxon>Dothideomycetes</taxon>
        <taxon>Dothideomycetidae</taxon>
        <taxon>Mycosphaerellales</taxon>
        <taxon>Mycosphaerellaceae</taxon>
        <taxon>Zymoseptoria</taxon>
    </lineage>
</organism>
<dbReference type="SUPFAM" id="SSF161111">
    <property type="entry name" value="Cation efflux protein transmembrane domain-like"/>
    <property type="match status" value="1"/>
</dbReference>
<dbReference type="EMBL" id="LT854262">
    <property type="protein sequence ID" value="SMR59005.1"/>
    <property type="molecule type" value="Genomic_DNA"/>
</dbReference>
<evidence type="ECO:0000313" key="10">
    <source>
        <dbReference type="EMBL" id="SMR59005.1"/>
    </source>
</evidence>
<dbReference type="Gene3D" id="1.20.1510.10">
    <property type="entry name" value="Cation efflux protein transmembrane domain"/>
    <property type="match status" value="1"/>
</dbReference>
<feature type="compositionally biased region" description="Basic and acidic residues" evidence="6">
    <location>
        <begin position="64"/>
        <end position="84"/>
    </location>
</feature>